<dbReference type="InterPro" id="IPR000668">
    <property type="entry name" value="Peptidase_C1A_C"/>
</dbReference>
<evidence type="ECO:0000259" key="8">
    <source>
        <dbReference type="SMART" id="SM00645"/>
    </source>
</evidence>
<keyword evidence="4" id="KW-0378">Hydrolase</keyword>
<evidence type="ECO:0000256" key="2">
    <source>
        <dbReference type="ARBA" id="ARBA00022670"/>
    </source>
</evidence>
<evidence type="ECO:0008006" key="12">
    <source>
        <dbReference type="Google" id="ProtNLM"/>
    </source>
</evidence>
<protein>
    <recommendedName>
        <fullName evidence="12">Cysteine protease</fullName>
    </recommendedName>
</protein>
<dbReference type="InterPro" id="IPR038765">
    <property type="entry name" value="Papain-like_cys_pep_sf"/>
</dbReference>
<dbReference type="PANTHER" id="PTHR12411">
    <property type="entry name" value="CYSTEINE PROTEASE FAMILY C1-RELATED"/>
    <property type="match status" value="1"/>
</dbReference>
<dbReference type="Pfam" id="PF00112">
    <property type="entry name" value="Peptidase_C1"/>
    <property type="match status" value="1"/>
</dbReference>
<sequence>MASITFLILAIILSSRTSGATSRGGLFEASAATDKHEQWMSRFHRVYSDESEKTNGFEIFKKNLEFVKNFNMNTNITFKLDVNQFSDLTDEEFRARYMGLVVPEGMTSINSEKTLSYRYENVSETGESMDWREEGAVTSIKYQGQCGSCWAFSAVAAVEGITKIAKGELISLSEQQLVDCSRDYNKGCGGGIMSKAFEYIINNQGITTEDNYPYQGSQQTCGSNTQSSDYLAATISGYETIPSNDEEALLKAVSQQPVSTVIDGSGDAFKYYSGGVFDGECGTEMSHAVAIVGYGISEEGTKYWLVKNSWGESWGENGYMRIKRDVDAPEGMCGLARLAFYPLA</sequence>
<gene>
    <name evidence="10" type="ORF">BRARA_F02067</name>
</gene>
<evidence type="ECO:0000256" key="7">
    <source>
        <dbReference type="SAM" id="SignalP"/>
    </source>
</evidence>
<evidence type="ECO:0000259" key="9">
    <source>
        <dbReference type="SMART" id="SM00848"/>
    </source>
</evidence>
<dbReference type="InterPro" id="IPR013201">
    <property type="entry name" value="Prot_inhib_I29"/>
</dbReference>
<dbReference type="InterPro" id="IPR039417">
    <property type="entry name" value="Peptidase_C1A_papain-like"/>
</dbReference>
<dbReference type="GO" id="GO:0006508">
    <property type="term" value="P:proteolysis"/>
    <property type="evidence" value="ECO:0007669"/>
    <property type="project" value="UniProtKB-KW"/>
</dbReference>
<dbReference type="Proteomes" id="UP000264353">
    <property type="component" value="Chromosome A6"/>
</dbReference>
<evidence type="ECO:0000313" key="11">
    <source>
        <dbReference type="Proteomes" id="UP000264353"/>
    </source>
</evidence>
<dbReference type="InterPro" id="IPR013128">
    <property type="entry name" value="Peptidase_C1A"/>
</dbReference>
<feature type="chain" id="PRO_5018692445" description="Cysteine protease" evidence="7">
    <location>
        <begin position="20"/>
        <end position="344"/>
    </location>
</feature>
<feature type="domain" description="Peptidase C1A papain C-terminal" evidence="8">
    <location>
        <begin position="125"/>
        <end position="343"/>
    </location>
</feature>
<evidence type="ECO:0000256" key="6">
    <source>
        <dbReference type="ARBA" id="ARBA00023157"/>
    </source>
</evidence>
<dbReference type="PROSITE" id="PS00639">
    <property type="entry name" value="THIOL_PROTEASE_HIS"/>
    <property type="match status" value="1"/>
</dbReference>
<dbReference type="Gene3D" id="3.90.70.10">
    <property type="entry name" value="Cysteine proteinases"/>
    <property type="match status" value="1"/>
</dbReference>
<evidence type="ECO:0000256" key="3">
    <source>
        <dbReference type="ARBA" id="ARBA00022729"/>
    </source>
</evidence>
<accession>A0A397Z1N4</accession>
<dbReference type="InterPro" id="IPR025660">
    <property type="entry name" value="Pept_his_AS"/>
</dbReference>
<evidence type="ECO:0000313" key="10">
    <source>
        <dbReference type="EMBL" id="RID58798.1"/>
    </source>
</evidence>
<evidence type="ECO:0000256" key="5">
    <source>
        <dbReference type="ARBA" id="ARBA00022807"/>
    </source>
</evidence>
<keyword evidence="3 7" id="KW-0732">Signal</keyword>
<keyword evidence="6" id="KW-1015">Disulfide bond</keyword>
<name>A0A397Z1N4_BRACM</name>
<dbReference type="Pfam" id="PF08246">
    <property type="entry name" value="Inhibitor_I29"/>
    <property type="match status" value="1"/>
</dbReference>
<dbReference type="AlphaFoldDB" id="A0A397Z1N4"/>
<evidence type="ECO:0000256" key="1">
    <source>
        <dbReference type="ARBA" id="ARBA00008455"/>
    </source>
</evidence>
<dbReference type="PROSITE" id="PS00139">
    <property type="entry name" value="THIOL_PROTEASE_CYS"/>
    <property type="match status" value="1"/>
</dbReference>
<reference evidence="10 11" key="1">
    <citation type="submission" date="2018-06" db="EMBL/GenBank/DDBJ databases">
        <title>WGS assembly of Brassica rapa FPsc.</title>
        <authorList>
            <person name="Bowman J."/>
            <person name="Kohchi T."/>
            <person name="Yamato K."/>
            <person name="Jenkins J."/>
            <person name="Shu S."/>
            <person name="Ishizaki K."/>
            <person name="Yamaoka S."/>
            <person name="Nishihama R."/>
            <person name="Nakamura Y."/>
            <person name="Berger F."/>
            <person name="Adam C."/>
            <person name="Aki S."/>
            <person name="Althoff F."/>
            <person name="Araki T."/>
            <person name="Arteaga-Vazquez M."/>
            <person name="Balasubrmanian S."/>
            <person name="Bauer D."/>
            <person name="Boehm C."/>
            <person name="Briginshaw L."/>
            <person name="Caballero-Perez J."/>
            <person name="Catarino B."/>
            <person name="Chen F."/>
            <person name="Chiyoda S."/>
            <person name="Chovatia M."/>
            <person name="Davies K."/>
            <person name="Delmans M."/>
            <person name="Demura T."/>
            <person name="Dierschke T."/>
            <person name="Dolan L."/>
            <person name="Dorantes-Acosta A."/>
            <person name="Eklund D."/>
            <person name="Florent S."/>
            <person name="Flores-Sandoval E."/>
            <person name="Fujiyama A."/>
            <person name="Fukuzawa H."/>
            <person name="Galik B."/>
            <person name="Grimanelli D."/>
            <person name="Grimwood J."/>
            <person name="Grossniklaus U."/>
            <person name="Hamada T."/>
            <person name="Haseloff J."/>
            <person name="Hetherington A."/>
            <person name="Higo A."/>
            <person name="Hirakawa Y."/>
            <person name="Hundley H."/>
            <person name="Ikeda Y."/>
            <person name="Inoue K."/>
            <person name="Inoue S."/>
            <person name="Ishida S."/>
            <person name="Jia Q."/>
            <person name="Kakita M."/>
            <person name="Kanazawa T."/>
            <person name="Kawai Y."/>
            <person name="Kawashima T."/>
            <person name="Kennedy M."/>
            <person name="Kinose K."/>
            <person name="Kinoshita T."/>
            <person name="Kohara Y."/>
            <person name="Koide E."/>
            <person name="Komatsu K."/>
            <person name="Kopischke S."/>
            <person name="Kubo M."/>
            <person name="Kyozuka J."/>
            <person name="Lagercrantz U."/>
            <person name="Lin S."/>
            <person name="Lindquist E."/>
            <person name="Lipzen A."/>
            <person name="Lu C."/>
            <person name="Luna E."/>
            <person name="Martienssen R."/>
            <person name="Minamino N."/>
            <person name="Mizutani M."/>
            <person name="Mizutani M."/>
            <person name="Mochizuki N."/>
            <person name="Monte I."/>
            <person name="Mosher R."/>
            <person name="Nagasaki H."/>
            <person name="Nakagami H."/>
            <person name="Naramoto S."/>
            <person name="Nishitani K."/>
            <person name="Ohtani M."/>
            <person name="Okamoto T."/>
            <person name="Okumura M."/>
            <person name="Phillips J."/>
            <person name="Pollak B."/>
            <person name="Reinders A."/>
            <person name="Roevekamp M."/>
            <person name="Sano R."/>
            <person name="Sawa S."/>
            <person name="Schmid M."/>
            <person name="Shirakawa M."/>
            <person name="Solano R."/>
            <person name="Spunde A."/>
            <person name="Suetsugu N."/>
            <person name="Sugano S."/>
            <person name="Sugiyama A."/>
            <person name="Sun R."/>
            <person name="Suzuki Y."/>
            <person name="Takenaka M."/>
            <person name="Takezawa D."/>
            <person name="Tomogane H."/>
            <person name="Tsuzuki M."/>
            <person name="Ueda T."/>
            <person name="Umeda M."/>
            <person name="Ward J."/>
            <person name="Watanabe Y."/>
            <person name="Yazaki K."/>
            <person name="Yokoyama R."/>
            <person name="Yoshitake Y."/>
            <person name="Yotsui I."/>
            <person name="Zachgo S."/>
            <person name="Schmutz J."/>
        </authorList>
    </citation>
    <scope>NUCLEOTIDE SEQUENCE [LARGE SCALE GENOMIC DNA]</scope>
    <source>
        <strain evidence="11">cv. B-3</strain>
    </source>
</reference>
<dbReference type="SMART" id="SM00848">
    <property type="entry name" value="Inhibitor_I29"/>
    <property type="match status" value="1"/>
</dbReference>
<dbReference type="SUPFAM" id="SSF54001">
    <property type="entry name" value="Cysteine proteinases"/>
    <property type="match status" value="1"/>
</dbReference>
<dbReference type="GO" id="GO:0008234">
    <property type="term" value="F:cysteine-type peptidase activity"/>
    <property type="evidence" value="ECO:0007669"/>
    <property type="project" value="UniProtKB-KW"/>
</dbReference>
<evidence type="ECO:0000256" key="4">
    <source>
        <dbReference type="ARBA" id="ARBA00022801"/>
    </source>
</evidence>
<dbReference type="InterPro" id="IPR000169">
    <property type="entry name" value="Pept_cys_AS"/>
</dbReference>
<dbReference type="EMBL" id="CM010633">
    <property type="protein sequence ID" value="RID58798.1"/>
    <property type="molecule type" value="Genomic_DNA"/>
</dbReference>
<feature type="domain" description="Cathepsin propeptide inhibitor" evidence="9">
    <location>
        <begin position="36"/>
        <end position="93"/>
    </location>
</feature>
<comment type="similarity">
    <text evidence="1">Belongs to the peptidase C1 family.</text>
</comment>
<dbReference type="InterPro" id="IPR025661">
    <property type="entry name" value="Pept_asp_AS"/>
</dbReference>
<keyword evidence="5" id="KW-0788">Thiol protease</keyword>
<dbReference type="SMART" id="SM00645">
    <property type="entry name" value="Pept_C1"/>
    <property type="match status" value="1"/>
</dbReference>
<feature type="signal peptide" evidence="7">
    <location>
        <begin position="1"/>
        <end position="19"/>
    </location>
</feature>
<proteinExistence type="inferred from homology"/>
<dbReference type="FunFam" id="3.90.70.10:FF:000067">
    <property type="entry name" value="Senescence-specific cysteine protease"/>
    <property type="match status" value="1"/>
</dbReference>
<dbReference type="PRINTS" id="PR00705">
    <property type="entry name" value="PAPAIN"/>
</dbReference>
<dbReference type="PROSITE" id="PS00640">
    <property type="entry name" value="THIOL_PROTEASE_ASN"/>
    <property type="match status" value="1"/>
</dbReference>
<dbReference type="CDD" id="cd02248">
    <property type="entry name" value="Peptidase_C1A"/>
    <property type="match status" value="1"/>
</dbReference>
<organism evidence="10 11">
    <name type="scientific">Brassica campestris</name>
    <name type="common">Field mustard</name>
    <dbReference type="NCBI Taxonomy" id="3711"/>
    <lineage>
        <taxon>Eukaryota</taxon>
        <taxon>Viridiplantae</taxon>
        <taxon>Streptophyta</taxon>
        <taxon>Embryophyta</taxon>
        <taxon>Tracheophyta</taxon>
        <taxon>Spermatophyta</taxon>
        <taxon>Magnoliopsida</taxon>
        <taxon>eudicotyledons</taxon>
        <taxon>Gunneridae</taxon>
        <taxon>Pentapetalae</taxon>
        <taxon>rosids</taxon>
        <taxon>malvids</taxon>
        <taxon>Brassicales</taxon>
        <taxon>Brassicaceae</taxon>
        <taxon>Brassiceae</taxon>
        <taxon>Brassica</taxon>
    </lineage>
</organism>
<keyword evidence="2" id="KW-0645">Protease</keyword>